<sequence>MSPRVTLQRRLRRPRGLRLGPFLLWVLRIPGGPTLGAGRIATTDTPGNPAPGQSVVRDAHGKVVVVAGVAFAVLRIRSVPLPARHT</sequence>
<keyword evidence="2" id="KW-1185">Reference proteome</keyword>
<organism evidence="1 2">
    <name type="scientific">Streptomyces griseomycini</name>
    <dbReference type="NCBI Taxonomy" id="66895"/>
    <lineage>
        <taxon>Bacteria</taxon>
        <taxon>Bacillati</taxon>
        <taxon>Actinomycetota</taxon>
        <taxon>Actinomycetes</taxon>
        <taxon>Kitasatosporales</taxon>
        <taxon>Streptomycetaceae</taxon>
        <taxon>Streptomyces</taxon>
    </lineage>
</organism>
<name>A0A7W7VA45_9ACTN</name>
<accession>A0A7W7VA45</accession>
<evidence type="ECO:0000313" key="1">
    <source>
        <dbReference type="EMBL" id="MBB4902564.1"/>
    </source>
</evidence>
<protein>
    <submittedName>
        <fullName evidence="1">Uncharacterized protein</fullName>
    </submittedName>
</protein>
<evidence type="ECO:0000313" key="2">
    <source>
        <dbReference type="Proteomes" id="UP000579523"/>
    </source>
</evidence>
<dbReference type="EMBL" id="JACHJI010000017">
    <property type="protein sequence ID" value="MBB4902564.1"/>
    <property type="molecule type" value="Genomic_DNA"/>
</dbReference>
<gene>
    <name evidence="1" type="ORF">FHS37_006661</name>
</gene>
<proteinExistence type="predicted"/>
<comment type="caution">
    <text evidence="1">The sequence shown here is derived from an EMBL/GenBank/DDBJ whole genome shotgun (WGS) entry which is preliminary data.</text>
</comment>
<reference evidence="1 2" key="1">
    <citation type="submission" date="2020-08" db="EMBL/GenBank/DDBJ databases">
        <title>Genomic Encyclopedia of Type Strains, Phase III (KMG-III): the genomes of soil and plant-associated and newly described type strains.</title>
        <authorList>
            <person name="Whitman W."/>
        </authorList>
    </citation>
    <scope>NUCLEOTIDE SEQUENCE [LARGE SCALE GENOMIC DNA]</scope>
    <source>
        <strain evidence="1 2">CECT 3273</strain>
    </source>
</reference>
<dbReference type="Proteomes" id="UP000579523">
    <property type="component" value="Unassembled WGS sequence"/>
</dbReference>
<dbReference type="AlphaFoldDB" id="A0A7W7VA45"/>